<proteinExistence type="inferred from homology"/>
<evidence type="ECO:0000313" key="7">
    <source>
        <dbReference type="Proteomes" id="UP000182985"/>
    </source>
</evidence>
<feature type="domain" description="HTH lysR-type" evidence="5">
    <location>
        <begin position="5"/>
        <end position="62"/>
    </location>
</feature>
<dbReference type="AlphaFoldDB" id="A0A1J6I6Z0"/>
<dbReference type="Proteomes" id="UP000182985">
    <property type="component" value="Unassembled WGS sequence"/>
</dbReference>
<accession>A0A1J6I6Z0</accession>
<evidence type="ECO:0000313" key="6">
    <source>
        <dbReference type="EMBL" id="OIS93598.1"/>
    </source>
</evidence>
<evidence type="ECO:0000256" key="4">
    <source>
        <dbReference type="ARBA" id="ARBA00023163"/>
    </source>
</evidence>
<comment type="similarity">
    <text evidence="1">Belongs to the LysR transcriptional regulatory family.</text>
</comment>
<organism evidence="6 7">
    <name type="scientific">Brucella cytisi</name>
    <dbReference type="NCBI Taxonomy" id="407152"/>
    <lineage>
        <taxon>Bacteria</taxon>
        <taxon>Pseudomonadati</taxon>
        <taxon>Pseudomonadota</taxon>
        <taxon>Alphaproteobacteria</taxon>
        <taxon>Hyphomicrobiales</taxon>
        <taxon>Brucellaceae</taxon>
        <taxon>Brucella/Ochrobactrum group</taxon>
        <taxon>Brucella</taxon>
    </lineage>
</organism>
<gene>
    <name evidence="6" type="ORF">BLA27_09780</name>
</gene>
<dbReference type="GO" id="GO:0003700">
    <property type="term" value="F:DNA-binding transcription factor activity"/>
    <property type="evidence" value="ECO:0007669"/>
    <property type="project" value="InterPro"/>
</dbReference>
<dbReference type="InterPro" id="IPR036388">
    <property type="entry name" value="WH-like_DNA-bd_sf"/>
</dbReference>
<dbReference type="SUPFAM" id="SSF53850">
    <property type="entry name" value="Periplasmic binding protein-like II"/>
    <property type="match status" value="1"/>
</dbReference>
<dbReference type="InterPro" id="IPR050176">
    <property type="entry name" value="LTTR"/>
</dbReference>
<dbReference type="InterPro" id="IPR036390">
    <property type="entry name" value="WH_DNA-bd_sf"/>
</dbReference>
<dbReference type="FunFam" id="1.10.10.10:FF:000001">
    <property type="entry name" value="LysR family transcriptional regulator"/>
    <property type="match status" value="1"/>
</dbReference>
<dbReference type="EMBL" id="MOEC01000008">
    <property type="protein sequence ID" value="OIS93598.1"/>
    <property type="molecule type" value="Genomic_DNA"/>
</dbReference>
<reference evidence="6 7" key="1">
    <citation type="submission" date="2016-10" db="EMBL/GenBank/DDBJ databases">
        <title>The Draft Genome Sequence of the Potato Rhizosphere Bacteria Ochrobactrum sp. IPA7.2.</title>
        <authorList>
            <person name="Gogoleva N.E."/>
            <person name="Khlopko Y.A."/>
            <person name="Burygin G.L."/>
            <person name="Plotnikov A.O."/>
        </authorList>
    </citation>
    <scope>NUCLEOTIDE SEQUENCE [LARGE SCALE GENOMIC DNA]</scope>
    <source>
        <strain evidence="6 7">IPA7.2</strain>
    </source>
</reference>
<dbReference type="Pfam" id="PF03466">
    <property type="entry name" value="LysR_substrate"/>
    <property type="match status" value="1"/>
</dbReference>
<keyword evidence="3" id="KW-0238">DNA-binding</keyword>
<evidence type="ECO:0000256" key="2">
    <source>
        <dbReference type="ARBA" id="ARBA00023015"/>
    </source>
</evidence>
<dbReference type="PANTHER" id="PTHR30579">
    <property type="entry name" value="TRANSCRIPTIONAL REGULATOR"/>
    <property type="match status" value="1"/>
</dbReference>
<dbReference type="OrthoDB" id="1631201at2"/>
<evidence type="ECO:0000259" key="5">
    <source>
        <dbReference type="PROSITE" id="PS50931"/>
    </source>
</evidence>
<keyword evidence="4" id="KW-0804">Transcription</keyword>
<dbReference type="InterPro" id="IPR000847">
    <property type="entry name" value="LysR_HTH_N"/>
</dbReference>
<dbReference type="RefSeq" id="WP_071631580.1">
    <property type="nucleotide sequence ID" value="NZ_JBCAUP010000005.1"/>
</dbReference>
<evidence type="ECO:0000256" key="3">
    <source>
        <dbReference type="ARBA" id="ARBA00023125"/>
    </source>
</evidence>
<dbReference type="PROSITE" id="PS50931">
    <property type="entry name" value="HTH_LYSR"/>
    <property type="match status" value="1"/>
</dbReference>
<keyword evidence="2" id="KW-0805">Transcription regulation</keyword>
<protein>
    <submittedName>
        <fullName evidence="6">LysR family transcriptional regulator</fullName>
    </submittedName>
</protein>
<comment type="caution">
    <text evidence="6">The sequence shown here is derived from an EMBL/GenBank/DDBJ whole genome shotgun (WGS) entry which is preliminary data.</text>
</comment>
<name>A0A1J6I6Z0_9HYPH</name>
<dbReference type="Gene3D" id="1.10.10.10">
    <property type="entry name" value="Winged helix-like DNA-binding domain superfamily/Winged helix DNA-binding domain"/>
    <property type="match status" value="1"/>
</dbReference>
<evidence type="ECO:0000256" key="1">
    <source>
        <dbReference type="ARBA" id="ARBA00009437"/>
    </source>
</evidence>
<dbReference type="PANTHER" id="PTHR30579:SF7">
    <property type="entry name" value="HTH-TYPE TRANSCRIPTIONAL REGULATOR LRHA-RELATED"/>
    <property type="match status" value="1"/>
</dbReference>
<dbReference type="SUPFAM" id="SSF46785">
    <property type="entry name" value="Winged helix' DNA-binding domain"/>
    <property type="match status" value="1"/>
</dbReference>
<dbReference type="Gene3D" id="3.40.190.10">
    <property type="entry name" value="Periplasmic binding protein-like II"/>
    <property type="match status" value="2"/>
</dbReference>
<dbReference type="InterPro" id="IPR005119">
    <property type="entry name" value="LysR_subst-bd"/>
</dbReference>
<keyword evidence="7" id="KW-1185">Reference proteome</keyword>
<sequence>MNAYLDPRLLQTFVRAAQTGSLSTAALQVGRTQSAVTMQMQRLEEALGQTLMHRSGSGIRLTSTGEKFLAYAERILKAHDEALADFSDRGLKGSIVFGCPEDYLLAFFPRIFRSFGVNHGNVDIKVVAAPTVELRGLLHSGQLDLALISTLNANDANDIIRTEAMVWVGAKATLEEHEFGERTPLALPASNAMDHRAACEAMTKAGLPYSISYASNSIAGLIAVTRSGLAISVMTKNAVPADLFIVYEPLPSLPLLGMKLALPNVDVSAATQAFMHHIKTSLGTTRVMS</sequence>
<dbReference type="Pfam" id="PF00126">
    <property type="entry name" value="HTH_1"/>
    <property type="match status" value="1"/>
</dbReference>
<dbReference type="GO" id="GO:0003677">
    <property type="term" value="F:DNA binding"/>
    <property type="evidence" value="ECO:0007669"/>
    <property type="project" value="UniProtKB-KW"/>
</dbReference>